<dbReference type="InterPro" id="IPR013785">
    <property type="entry name" value="Aldolase_TIM"/>
</dbReference>
<evidence type="ECO:0000256" key="1">
    <source>
        <dbReference type="SAM" id="MobiDB-lite"/>
    </source>
</evidence>
<evidence type="ECO:0000313" key="3">
    <source>
        <dbReference type="EMBL" id="XAU16120.1"/>
    </source>
</evidence>
<proteinExistence type="predicted"/>
<protein>
    <submittedName>
        <fullName evidence="3">Alkene reductase</fullName>
    </submittedName>
</protein>
<dbReference type="InterPro" id="IPR001155">
    <property type="entry name" value="OxRdtase_FMN_N"/>
</dbReference>
<name>A0ABZ3HE50_9BACT</name>
<dbReference type="Pfam" id="PF00724">
    <property type="entry name" value="Oxidored_FMN"/>
    <property type="match status" value="1"/>
</dbReference>
<evidence type="ECO:0000313" key="4">
    <source>
        <dbReference type="Proteomes" id="UP001447842"/>
    </source>
</evidence>
<dbReference type="Gene3D" id="3.20.20.70">
    <property type="entry name" value="Aldolase class I"/>
    <property type="match status" value="1"/>
</dbReference>
<dbReference type="PANTHER" id="PTHR22893:SF91">
    <property type="entry name" value="NADPH DEHYDROGENASE 2-RELATED"/>
    <property type="match status" value="1"/>
</dbReference>
<dbReference type="InterPro" id="IPR045247">
    <property type="entry name" value="Oye-like"/>
</dbReference>
<dbReference type="RefSeq" id="WP_345973494.1">
    <property type="nucleotide sequence ID" value="NZ_CP147920.1"/>
</dbReference>
<dbReference type="Proteomes" id="UP001447842">
    <property type="component" value="Chromosome"/>
</dbReference>
<reference evidence="3 4" key="1">
    <citation type="submission" date="2024-03" db="EMBL/GenBank/DDBJ databases">
        <title>Sulfurimonas sp. HSL3-1.</title>
        <authorList>
            <person name="Wang S."/>
        </authorList>
    </citation>
    <scope>NUCLEOTIDE SEQUENCE [LARGE SCALE GENOMIC DNA]</scope>
    <source>
        <strain evidence="3 4">HSL3-1</strain>
    </source>
</reference>
<dbReference type="PANTHER" id="PTHR22893">
    <property type="entry name" value="NADH OXIDOREDUCTASE-RELATED"/>
    <property type="match status" value="1"/>
</dbReference>
<feature type="domain" description="NADH:flavin oxidoreductase/NADH oxidase N-terminal" evidence="2">
    <location>
        <begin position="2"/>
        <end position="333"/>
    </location>
</feature>
<accession>A0ABZ3HE50</accession>
<gene>
    <name evidence="3" type="ORF">WCY31_05280</name>
</gene>
<feature type="region of interest" description="Disordered" evidence="1">
    <location>
        <begin position="328"/>
        <end position="347"/>
    </location>
</feature>
<dbReference type="EMBL" id="CP147920">
    <property type="protein sequence ID" value="XAU16120.1"/>
    <property type="molecule type" value="Genomic_DNA"/>
</dbReference>
<dbReference type="CDD" id="cd02933">
    <property type="entry name" value="OYE_like_FMN"/>
    <property type="match status" value="1"/>
</dbReference>
<sequence>MDLFSPLNVGNITLNNRIVMAPLTRCRSVEEHRANAMMADYYAQRASAGLIISEATMVSPMGMGYPATPGIYTPEQVESWKQVTQAVHDKGGKIYLQLWHVGRISHPSFLGGELPLAPSAVQPAGQTFTFEGMQDYVTPRPLETAEIPGIVEQYVDGAKNAIAAGFDGVEIHGANGYLIDQFLRDGTNRREDAYGGSVENRVRFLLEIVEGVSAAIGADRTGVRLSPSGTFNDMSDSDPKTLFTYALNRLSDANLAYVHIVDALEGDIRHGANVVELAALRDAYKGVLITCGGYDKARGNAVIADGLADAVAYGLLYIANPDLPERFNADAPLNEPDPDTFYTQDEKGYLDYPTLS</sequence>
<keyword evidence="4" id="KW-1185">Reference proteome</keyword>
<evidence type="ECO:0000259" key="2">
    <source>
        <dbReference type="Pfam" id="PF00724"/>
    </source>
</evidence>
<dbReference type="SUPFAM" id="SSF51395">
    <property type="entry name" value="FMN-linked oxidoreductases"/>
    <property type="match status" value="1"/>
</dbReference>
<organism evidence="3 4">
    <name type="scientific">Sulfurimonas diazotrophicus</name>
    <dbReference type="NCBI Taxonomy" id="3131939"/>
    <lineage>
        <taxon>Bacteria</taxon>
        <taxon>Pseudomonadati</taxon>
        <taxon>Campylobacterota</taxon>
        <taxon>Epsilonproteobacteria</taxon>
        <taxon>Campylobacterales</taxon>
        <taxon>Sulfurimonadaceae</taxon>
        <taxon>Sulfurimonas</taxon>
    </lineage>
</organism>